<dbReference type="Proteomes" id="UP000499080">
    <property type="component" value="Unassembled WGS sequence"/>
</dbReference>
<keyword evidence="1" id="KW-0812">Transmembrane</keyword>
<proteinExistence type="predicted"/>
<dbReference type="AlphaFoldDB" id="A0A4Y2R2Q3"/>
<evidence type="ECO:0000256" key="1">
    <source>
        <dbReference type="SAM" id="Phobius"/>
    </source>
</evidence>
<organism evidence="2 3">
    <name type="scientific">Araneus ventricosus</name>
    <name type="common">Orbweaver spider</name>
    <name type="synonym">Epeira ventricosa</name>
    <dbReference type="NCBI Taxonomy" id="182803"/>
    <lineage>
        <taxon>Eukaryota</taxon>
        <taxon>Metazoa</taxon>
        <taxon>Ecdysozoa</taxon>
        <taxon>Arthropoda</taxon>
        <taxon>Chelicerata</taxon>
        <taxon>Arachnida</taxon>
        <taxon>Araneae</taxon>
        <taxon>Araneomorphae</taxon>
        <taxon>Entelegynae</taxon>
        <taxon>Araneoidea</taxon>
        <taxon>Araneidae</taxon>
        <taxon>Araneus</taxon>
    </lineage>
</organism>
<evidence type="ECO:0000313" key="2">
    <source>
        <dbReference type="EMBL" id="GBN69932.1"/>
    </source>
</evidence>
<keyword evidence="1" id="KW-0472">Membrane</keyword>
<accession>A0A4Y2R2Q3</accession>
<protein>
    <submittedName>
        <fullName evidence="2">Uncharacterized protein</fullName>
    </submittedName>
</protein>
<comment type="caution">
    <text evidence="2">The sequence shown here is derived from an EMBL/GenBank/DDBJ whole genome shotgun (WGS) entry which is preliminary data.</text>
</comment>
<name>A0A4Y2R2Q3_ARAVE</name>
<feature type="transmembrane region" description="Helical" evidence="1">
    <location>
        <begin position="90"/>
        <end position="110"/>
    </location>
</feature>
<feature type="transmembrane region" description="Helical" evidence="1">
    <location>
        <begin position="58"/>
        <end position="78"/>
    </location>
</feature>
<dbReference type="EMBL" id="BGPR01015611">
    <property type="protein sequence ID" value="GBN69932.1"/>
    <property type="molecule type" value="Genomic_DNA"/>
</dbReference>
<evidence type="ECO:0000313" key="3">
    <source>
        <dbReference type="Proteomes" id="UP000499080"/>
    </source>
</evidence>
<gene>
    <name evidence="2" type="ORF">AVEN_266241_1</name>
</gene>
<keyword evidence="3" id="KW-1185">Reference proteome</keyword>
<keyword evidence="1" id="KW-1133">Transmembrane helix</keyword>
<sequence>MSLVVLSSPCNSFKTPSKRVYKTMGQISGSLPIGPFEYTLDGDFVTYPVVVFYHLLRVFKILISLLLWIVGTTLAKVANLMRRQGFEWHIVIVLWWGFNVVVGLNTFPVHLTMAEAISGQDVALQVRGSLLHRFSFHLLNVILDFRVFFRKIG</sequence>
<reference evidence="2 3" key="1">
    <citation type="journal article" date="2019" name="Sci. Rep.">
        <title>Orb-weaving spider Araneus ventricosus genome elucidates the spidroin gene catalogue.</title>
        <authorList>
            <person name="Kono N."/>
            <person name="Nakamura H."/>
            <person name="Ohtoshi R."/>
            <person name="Moran D.A.P."/>
            <person name="Shinohara A."/>
            <person name="Yoshida Y."/>
            <person name="Fujiwara M."/>
            <person name="Mori M."/>
            <person name="Tomita M."/>
            <person name="Arakawa K."/>
        </authorList>
    </citation>
    <scope>NUCLEOTIDE SEQUENCE [LARGE SCALE GENOMIC DNA]</scope>
</reference>